<comment type="caution">
    <text evidence="3">The sequence shown here is derived from an EMBL/GenBank/DDBJ whole genome shotgun (WGS) entry which is preliminary data.</text>
</comment>
<keyword evidence="1" id="KW-0175">Coiled coil</keyword>
<accession>A0AAV4J9B8</accession>
<evidence type="ECO:0000313" key="3">
    <source>
        <dbReference type="EMBL" id="GFS19398.1"/>
    </source>
</evidence>
<sequence>MLDRRTKETRAENHASLPAPSTNNGDTHSKSAGDNHGGDDTDWQQQDQWELQQQQQQQQQQFDFNPNDPFKTEFQEEIQLYVDQLEQELNEEAQRRDSSGMQDEERLHHFKTRLAKIRQMVQQEVKTTCEIYKRVHYYQQESKHLIHVAKLDLLALRDREKTAATDQQLENIQNVKNIVDLEQRMLTVLRKQVCQIRSWNHDTTNPAPGM</sequence>
<feature type="compositionally biased region" description="Basic and acidic residues" evidence="2">
    <location>
        <begin position="1"/>
        <end position="13"/>
    </location>
</feature>
<name>A0AAV4J9B8_9GAST</name>
<protein>
    <submittedName>
        <fullName evidence="3">Uncharacterized protein</fullName>
    </submittedName>
</protein>
<feature type="compositionally biased region" description="Low complexity" evidence="2">
    <location>
        <begin position="44"/>
        <end position="61"/>
    </location>
</feature>
<evidence type="ECO:0000313" key="4">
    <source>
        <dbReference type="Proteomes" id="UP000762676"/>
    </source>
</evidence>
<feature type="compositionally biased region" description="Basic and acidic residues" evidence="2">
    <location>
        <begin position="27"/>
        <end position="39"/>
    </location>
</feature>
<dbReference type="Proteomes" id="UP000762676">
    <property type="component" value="Unassembled WGS sequence"/>
</dbReference>
<dbReference type="EMBL" id="BMAT01006759">
    <property type="protein sequence ID" value="GFS19398.1"/>
    <property type="molecule type" value="Genomic_DNA"/>
</dbReference>
<evidence type="ECO:0000256" key="1">
    <source>
        <dbReference type="SAM" id="Coils"/>
    </source>
</evidence>
<gene>
    <name evidence="3" type="ORF">ElyMa_003288400</name>
</gene>
<proteinExistence type="predicted"/>
<feature type="coiled-coil region" evidence="1">
    <location>
        <begin position="71"/>
        <end position="102"/>
    </location>
</feature>
<evidence type="ECO:0000256" key="2">
    <source>
        <dbReference type="SAM" id="MobiDB-lite"/>
    </source>
</evidence>
<organism evidence="3 4">
    <name type="scientific">Elysia marginata</name>
    <dbReference type="NCBI Taxonomy" id="1093978"/>
    <lineage>
        <taxon>Eukaryota</taxon>
        <taxon>Metazoa</taxon>
        <taxon>Spiralia</taxon>
        <taxon>Lophotrochozoa</taxon>
        <taxon>Mollusca</taxon>
        <taxon>Gastropoda</taxon>
        <taxon>Heterobranchia</taxon>
        <taxon>Euthyneura</taxon>
        <taxon>Panpulmonata</taxon>
        <taxon>Sacoglossa</taxon>
        <taxon>Placobranchoidea</taxon>
        <taxon>Plakobranchidae</taxon>
        <taxon>Elysia</taxon>
    </lineage>
</organism>
<feature type="region of interest" description="Disordered" evidence="2">
    <location>
        <begin position="1"/>
        <end position="69"/>
    </location>
</feature>
<keyword evidence="4" id="KW-1185">Reference proteome</keyword>
<dbReference type="AlphaFoldDB" id="A0AAV4J9B8"/>
<reference evidence="3 4" key="1">
    <citation type="journal article" date="2021" name="Elife">
        <title>Chloroplast acquisition without the gene transfer in kleptoplastic sea slugs, Plakobranchus ocellatus.</title>
        <authorList>
            <person name="Maeda T."/>
            <person name="Takahashi S."/>
            <person name="Yoshida T."/>
            <person name="Shimamura S."/>
            <person name="Takaki Y."/>
            <person name="Nagai Y."/>
            <person name="Toyoda A."/>
            <person name="Suzuki Y."/>
            <person name="Arimoto A."/>
            <person name="Ishii H."/>
            <person name="Satoh N."/>
            <person name="Nishiyama T."/>
            <person name="Hasebe M."/>
            <person name="Maruyama T."/>
            <person name="Minagawa J."/>
            <person name="Obokata J."/>
            <person name="Shigenobu S."/>
        </authorList>
    </citation>
    <scope>NUCLEOTIDE SEQUENCE [LARGE SCALE GENOMIC DNA]</scope>
</reference>